<keyword evidence="2" id="KW-0732">Signal</keyword>
<evidence type="ECO:0000313" key="4">
    <source>
        <dbReference type="Proteomes" id="UP001226691"/>
    </source>
</evidence>
<evidence type="ECO:0000256" key="2">
    <source>
        <dbReference type="SAM" id="SignalP"/>
    </source>
</evidence>
<name>A0ABU0TT46_MICTR</name>
<feature type="compositionally biased region" description="Low complexity" evidence="1">
    <location>
        <begin position="112"/>
        <end position="128"/>
    </location>
</feature>
<feature type="signal peptide" evidence="2">
    <location>
        <begin position="1"/>
        <end position="23"/>
    </location>
</feature>
<keyword evidence="3" id="KW-0131">Cell cycle</keyword>
<keyword evidence="3" id="KW-0132">Cell division</keyword>
<accession>A0ABU0TT46</accession>
<comment type="caution">
    <text evidence="3">The sequence shown here is derived from an EMBL/GenBank/DDBJ whole genome shotgun (WGS) entry which is preliminary data.</text>
</comment>
<feature type="region of interest" description="Disordered" evidence="1">
    <location>
        <begin position="89"/>
        <end position="169"/>
    </location>
</feature>
<evidence type="ECO:0000256" key="1">
    <source>
        <dbReference type="SAM" id="MobiDB-lite"/>
    </source>
</evidence>
<reference evidence="3 4" key="1">
    <citation type="submission" date="2023-07" db="EMBL/GenBank/DDBJ databases">
        <title>Functional and genomic diversity of the sorghum phyllosphere microbiome.</title>
        <authorList>
            <person name="Shade A."/>
        </authorList>
    </citation>
    <scope>NUCLEOTIDE SEQUENCE [LARGE SCALE GENOMIC DNA]</scope>
    <source>
        <strain evidence="3 4">SORGH_AS_1207</strain>
    </source>
</reference>
<evidence type="ECO:0000313" key="3">
    <source>
        <dbReference type="EMBL" id="MDQ1122846.1"/>
    </source>
</evidence>
<proteinExistence type="predicted"/>
<dbReference type="Proteomes" id="UP001226691">
    <property type="component" value="Unassembled WGS sequence"/>
</dbReference>
<feature type="chain" id="PRO_5046706642" evidence="2">
    <location>
        <begin position="24"/>
        <end position="169"/>
    </location>
</feature>
<feature type="compositionally biased region" description="Basic and acidic residues" evidence="1">
    <location>
        <begin position="156"/>
        <end position="169"/>
    </location>
</feature>
<organism evidence="3 4">
    <name type="scientific">Microbacterium trichothecenolyticum</name>
    <name type="common">Aureobacterium trichothecenolyticum</name>
    <dbReference type="NCBI Taxonomy" id="69370"/>
    <lineage>
        <taxon>Bacteria</taxon>
        <taxon>Bacillati</taxon>
        <taxon>Actinomycetota</taxon>
        <taxon>Actinomycetes</taxon>
        <taxon>Micrococcales</taxon>
        <taxon>Microbacteriaceae</taxon>
        <taxon>Microbacterium</taxon>
    </lineage>
</organism>
<protein>
    <submittedName>
        <fullName evidence="3">Septal ring-binding cell division protein DamX</fullName>
    </submittedName>
</protein>
<sequence>MIRRTAPLAGLLVAGALMLASCATPSPTVWQSTVEAVASQAAAGDYASALASLDGLEAQVVTARDAGETPADEAEAVLSRIATVRADLTALVPSPTPSPQPVQNAEPTQTSAPVQSADPVPQQPAAPDENADDGTDDNNGPGTGKQPSDQQPGDKGNGRGKGDPGKKDD</sequence>
<dbReference type="EMBL" id="JAUTBF010000001">
    <property type="protein sequence ID" value="MDQ1122846.1"/>
    <property type="molecule type" value="Genomic_DNA"/>
</dbReference>
<dbReference type="PROSITE" id="PS51257">
    <property type="entry name" value="PROKAR_LIPOPROTEIN"/>
    <property type="match status" value="1"/>
</dbReference>
<dbReference type="GO" id="GO:0051301">
    <property type="term" value="P:cell division"/>
    <property type="evidence" value="ECO:0007669"/>
    <property type="project" value="UniProtKB-KW"/>
</dbReference>
<gene>
    <name evidence="3" type="ORF">QE412_001419</name>
</gene>
<dbReference type="RefSeq" id="WP_307481553.1">
    <property type="nucleotide sequence ID" value="NZ_JAUTBF010000001.1"/>
</dbReference>
<keyword evidence="4" id="KW-1185">Reference proteome</keyword>